<evidence type="ECO:0000256" key="2">
    <source>
        <dbReference type="ARBA" id="ARBA00008724"/>
    </source>
</evidence>
<dbReference type="OrthoDB" id="2017544at2759"/>
<dbReference type="Proteomes" id="UP000799440">
    <property type="component" value="Unassembled WGS sequence"/>
</dbReference>
<dbReference type="AlphaFoldDB" id="A0A6A6UYW4"/>
<gene>
    <name evidence="5" type="ORF">M011DRAFT_411639</name>
</gene>
<organism evidence="5 6">
    <name type="scientific">Sporormia fimetaria CBS 119925</name>
    <dbReference type="NCBI Taxonomy" id="1340428"/>
    <lineage>
        <taxon>Eukaryota</taxon>
        <taxon>Fungi</taxon>
        <taxon>Dikarya</taxon>
        <taxon>Ascomycota</taxon>
        <taxon>Pezizomycotina</taxon>
        <taxon>Dothideomycetes</taxon>
        <taxon>Pleosporomycetidae</taxon>
        <taxon>Pleosporales</taxon>
        <taxon>Sporormiaceae</taxon>
        <taxon>Sporormia</taxon>
    </lineage>
</organism>
<evidence type="ECO:0000259" key="4">
    <source>
        <dbReference type="Pfam" id="PF20772"/>
    </source>
</evidence>
<evidence type="ECO:0000313" key="6">
    <source>
        <dbReference type="Proteomes" id="UP000799440"/>
    </source>
</evidence>
<sequence>MHPPSSFCAPLCRALRNSPRAWSARTFTTSTAVCSGHSKWASIKHDKGKNDKAKGNTRALLAKDISNAVKLGGPDPNSNPRLALAIQKAKKSAVPKAGIEAAIARGQGLSPTGAALESVTLEAMLPPAIATVIECQTDNKLRTLADLRLLVKESGGNVTPVNYMFEKKGRIIFHKKDGVGADEVLEPALEAGVLDVTEDEQGRVIVYTEPADTTTTAESLSQTLAMEIAESEIIYDPNEDTKVDVENDAEAEQLSKFLDDVQEIAGVQAVYTNVKGGQKVAATA</sequence>
<dbReference type="HAMAP" id="MF_00693">
    <property type="entry name" value="Transcrip_reg_TACO1"/>
    <property type="match status" value="1"/>
</dbReference>
<evidence type="ECO:0000256" key="1">
    <source>
        <dbReference type="ARBA" id="ARBA00004173"/>
    </source>
</evidence>
<dbReference type="SUPFAM" id="SSF75625">
    <property type="entry name" value="YebC-like"/>
    <property type="match status" value="1"/>
</dbReference>
<evidence type="ECO:0000313" key="5">
    <source>
        <dbReference type="EMBL" id="KAF2742929.1"/>
    </source>
</evidence>
<comment type="subcellular location">
    <subcellularLocation>
        <location evidence="1">Mitochondrion</location>
    </subcellularLocation>
</comment>
<dbReference type="InterPro" id="IPR048300">
    <property type="entry name" value="TACO1_YebC-like_2nd/3rd_dom"/>
</dbReference>
<feature type="domain" description="TACO1/YebC-like N-terminal" evidence="4">
    <location>
        <begin position="38"/>
        <end position="108"/>
    </location>
</feature>
<dbReference type="InterPro" id="IPR026564">
    <property type="entry name" value="Transcrip_reg_TACO1-like_dom3"/>
</dbReference>
<dbReference type="InterPro" id="IPR002876">
    <property type="entry name" value="Transcrip_reg_TACO1-like"/>
</dbReference>
<dbReference type="Gene3D" id="3.30.70.980">
    <property type="match status" value="2"/>
</dbReference>
<accession>A0A6A6UYW4</accession>
<protein>
    <submittedName>
        <fullName evidence="5">DUF28-domain-containing protein</fullName>
    </submittedName>
</protein>
<dbReference type="EMBL" id="MU006602">
    <property type="protein sequence ID" value="KAF2742929.1"/>
    <property type="molecule type" value="Genomic_DNA"/>
</dbReference>
<reference evidence="5" key="1">
    <citation type="journal article" date="2020" name="Stud. Mycol.">
        <title>101 Dothideomycetes genomes: a test case for predicting lifestyles and emergence of pathogens.</title>
        <authorList>
            <person name="Haridas S."/>
            <person name="Albert R."/>
            <person name="Binder M."/>
            <person name="Bloem J."/>
            <person name="Labutti K."/>
            <person name="Salamov A."/>
            <person name="Andreopoulos B."/>
            <person name="Baker S."/>
            <person name="Barry K."/>
            <person name="Bills G."/>
            <person name="Bluhm B."/>
            <person name="Cannon C."/>
            <person name="Castanera R."/>
            <person name="Culley D."/>
            <person name="Daum C."/>
            <person name="Ezra D."/>
            <person name="Gonzalez J."/>
            <person name="Henrissat B."/>
            <person name="Kuo A."/>
            <person name="Liang C."/>
            <person name="Lipzen A."/>
            <person name="Lutzoni F."/>
            <person name="Magnuson J."/>
            <person name="Mondo S."/>
            <person name="Nolan M."/>
            <person name="Ohm R."/>
            <person name="Pangilinan J."/>
            <person name="Park H.-J."/>
            <person name="Ramirez L."/>
            <person name="Alfaro M."/>
            <person name="Sun H."/>
            <person name="Tritt A."/>
            <person name="Yoshinaga Y."/>
            <person name="Zwiers L.-H."/>
            <person name="Turgeon B."/>
            <person name="Goodwin S."/>
            <person name="Spatafora J."/>
            <person name="Crous P."/>
            <person name="Grigoriev I."/>
        </authorList>
    </citation>
    <scope>NUCLEOTIDE SEQUENCE</scope>
    <source>
        <strain evidence="5">CBS 119925</strain>
    </source>
</reference>
<evidence type="ECO:0000259" key="3">
    <source>
        <dbReference type="Pfam" id="PF01709"/>
    </source>
</evidence>
<comment type="similarity">
    <text evidence="2">Belongs to the TACO1 family.</text>
</comment>
<proteinExistence type="inferred from homology"/>
<dbReference type="FunFam" id="1.10.10.200:FF:000002">
    <property type="entry name" value="Probable transcriptional regulatory protein CLM62_37755"/>
    <property type="match status" value="1"/>
</dbReference>
<feature type="domain" description="TACO1/YebC-like second and third" evidence="3">
    <location>
        <begin position="116"/>
        <end position="274"/>
    </location>
</feature>
<dbReference type="Gene3D" id="1.10.10.200">
    <property type="match status" value="1"/>
</dbReference>
<dbReference type="PANTHER" id="PTHR12532">
    <property type="entry name" value="TRANSLATIONAL ACTIVATOR OF CYTOCHROME C OXIDASE 1"/>
    <property type="match status" value="1"/>
</dbReference>
<dbReference type="GO" id="GO:0005739">
    <property type="term" value="C:mitochondrion"/>
    <property type="evidence" value="ECO:0007669"/>
    <property type="project" value="UniProtKB-SubCell"/>
</dbReference>
<keyword evidence="6" id="KW-1185">Reference proteome</keyword>
<dbReference type="Pfam" id="PF01709">
    <property type="entry name" value="Transcrip_reg"/>
    <property type="match status" value="1"/>
</dbReference>
<dbReference type="PANTHER" id="PTHR12532:SF0">
    <property type="entry name" value="TRANSLATIONAL ACTIVATOR OF CYTOCHROME C OXIDASE 1"/>
    <property type="match status" value="1"/>
</dbReference>
<name>A0A6A6UYW4_9PLEO</name>
<dbReference type="Pfam" id="PF20772">
    <property type="entry name" value="TACO1_YebC_N"/>
    <property type="match status" value="1"/>
</dbReference>
<dbReference type="InterPro" id="IPR049083">
    <property type="entry name" value="TACO1_YebC_N"/>
</dbReference>
<dbReference type="InterPro" id="IPR017856">
    <property type="entry name" value="Integrase-like_N"/>
</dbReference>
<dbReference type="InterPro" id="IPR029072">
    <property type="entry name" value="YebC-like"/>
</dbReference>